<proteinExistence type="predicted"/>
<evidence type="ECO:0000313" key="7">
    <source>
        <dbReference type="Proteomes" id="UP000253083"/>
    </source>
</evidence>
<dbReference type="PRINTS" id="PR01021">
    <property type="entry name" value="OMPADOMAIN"/>
</dbReference>
<comment type="caution">
    <text evidence="6">The sequence shown here is derived from an EMBL/GenBank/DDBJ whole genome shotgun (WGS) entry which is preliminary data.</text>
</comment>
<dbReference type="Pfam" id="PF00691">
    <property type="entry name" value="OmpA"/>
    <property type="match status" value="1"/>
</dbReference>
<evidence type="ECO:0000259" key="5">
    <source>
        <dbReference type="PROSITE" id="PS51123"/>
    </source>
</evidence>
<dbReference type="GO" id="GO:0009279">
    <property type="term" value="C:cell outer membrane"/>
    <property type="evidence" value="ECO:0007669"/>
    <property type="project" value="UniProtKB-SubCell"/>
</dbReference>
<dbReference type="PANTHER" id="PTHR30329">
    <property type="entry name" value="STATOR ELEMENT OF FLAGELLAR MOTOR COMPLEX"/>
    <property type="match status" value="1"/>
</dbReference>
<dbReference type="PROSITE" id="PS51123">
    <property type="entry name" value="OMPA_2"/>
    <property type="match status" value="1"/>
</dbReference>
<organism evidence="6 7">
    <name type="scientific">Arenicella xantha</name>
    <dbReference type="NCBI Taxonomy" id="644221"/>
    <lineage>
        <taxon>Bacteria</taxon>
        <taxon>Pseudomonadati</taxon>
        <taxon>Pseudomonadota</taxon>
        <taxon>Gammaproteobacteria</taxon>
        <taxon>Arenicellales</taxon>
        <taxon>Arenicellaceae</taxon>
        <taxon>Arenicella</taxon>
    </lineage>
</organism>
<evidence type="ECO:0000256" key="4">
    <source>
        <dbReference type="PROSITE-ProRule" id="PRU00473"/>
    </source>
</evidence>
<dbReference type="AlphaFoldDB" id="A0A395JNL0"/>
<protein>
    <submittedName>
        <fullName evidence="6">OmpA family protein</fullName>
    </submittedName>
</protein>
<reference evidence="6 7" key="1">
    <citation type="submission" date="2018-06" db="EMBL/GenBank/DDBJ databases">
        <title>Genomic Encyclopedia of Type Strains, Phase IV (KMG-IV): sequencing the most valuable type-strain genomes for metagenomic binning, comparative biology and taxonomic classification.</title>
        <authorList>
            <person name="Goeker M."/>
        </authorList>
    </citation>
    <scope>NUCLEOTIDE SEQUENCE [LARGE SCALE GENOMIC DNA]</scope>
    <source>
        <strain evidence="6 7">DSM 24032</strain>
    </source>
</reference>
<name>A0A395JNL0_9GAMM</name>
<gene>
    <name evidence="6" type="ORF">DFR28_102807</name>
</gene>
<dbReference type="Proteomes" id="UP000253083">
    <property type="component" value="Unassembled WGS sequence"/>
</dbReference>
<dbReference type="InterPro" id="IPR006665">
    <property type="entry name" value="OmpA-like"/>
</dbReference>
<dbReference type="EMBL" id="QNRT01000002">
    <property type="protein sequence ID" value="RBP51387.1"/>
    <property type="molecule type" value="Genomic_DNA"/>
</dbReference>
<dbReference type="PANTHER" id="PTHR30329:SF21">
    <property type="entry name" value="LIPOPROTEIN YIAD-RELATED"/>
    <property type="match status" value="1"/>
</dbReference>
<accession>A0A395JNL0</accession>
<sequence>MFTAGVACAQSALSDHPLIPRYPNTELIDGFDGEYLEYPIAQAAIDERGALKTNRVRGKLAHRLYEGSEDESILVAHESILKALAGDGFTVSYQCSNKQCGGDLVQTLFANLSLKSSYTEVRQSGPVYNDFYYIAAQKNNAEAVMHVIYFLYKYRGNSLFIAQDVIEPEAISIKEIDFGAMEGSGKIVLDGIYFKTDSAELTAESNAALEALAHFLEQRPMQSFFVVGHTDSRGSLQHNLALSTSRATAVITALVDKYGISSKQLTAYGVGPLSPKSSNLADTGRTLNRRVELVADSAVSK</sequence>
<dbReference type="InterPro" id="IPR036737">
    <property type="entry name" value="OmpA-like_sf"/>
</dbReference>
<keyword evidence="2 4" id="KW-0472">Membrane</keyword>
<keyword evidence="7" id="KW-1185">Reference proteome</keyword>
<keyword evidence="3" id="KW-0998">Cell outer membrane</keyword>
<evidence type="ECO:0000256" key="3">
    <source>
        <dbReference type="ARBA" id="ARBA00023237"/>
    </source>
</evidence>
<evidence type="ECO:0000313" key="6">
    <source>
        <dbReference type="EMBL" id="RBP51387.1"/>
    </source>
</evidence>
<dbReference type="SUPFAM" id="SSF103088">
    <property type="entry name" value="OmpA-like"/>
    <property type="match status" value="1"/>
</dbReference>
<dbReference type="InParanoid" id="A0A395JNL0"/>
<evidence type="ECO:0000256" key="1">
    <source>
        <dbReference type="ARBA" id="ARBA00004442"/>
    </source>
</evidence>
<dbReference type="Gene3D" id="3.30.1330.60">
    <property type="entry name" value="OmpA-like domain"/>
    <property type="match status" value="1"/>
</dbReference>
<dbReference type="InterPro" id="IPR006664">
    <property type="entry name" value="OMP_bac"/>
</dbReference>
<dbReference type="CDD" id="cd07185">
    <property type="entry name" value="OmpA_C-like"/>
    <property type="match status" value="1"/>
</dbReference>
<comment type="subcellular location">
    <subcellularLocation>
        <location evidence="1">Cell outer membrane</location>
    </subcellularLocation>
</comment>
<dbReference type="InterPro" id="IPR050330">
    <property type="entry name" value="Bact_OuterMem_StrucFunc"/>
</dbReference>
<feature type="domain" description="OmpA-like" evidence="5">
    <location>
        <begin position="181"/>
        <end position="299"/>
    </location>
</feature>
<evidence type="ECO:0000256" key="2">
    <source>
        <dbReference type="ARBA" id="ARBA00023136"/>
    </source>
</evidence>